<proteinExistence type="predicted"/>
<feature type="domain" description="Amidohydrolase 3" evidence="1">
    <location>
        <begin position="43"/>
        <end position="455"/>
    </location>
</feature>
<dbReference type="EMBL" id="CAFBMT010000020">
    <property type="protein sequence ID" value="CAB4948991.1"/>
    <property type="molecule type" value="Genomic_DNA"/>
</dbReference>
<dbReference type="EMBL" id="CAESGF010000024">
    <property type="protein sequence ID" value="CAB4365107.1"/>
    <property type="molecule type" value="Genomic_DNA"/>
</dbReference>
<dbReference type="Gene3D" id="3.20.20.140">
    <property type="entry name" value="Metal-dependent hydrolases"/>
    <property type="match status" value="2"/>
</dbReference>
<reference evidence="5" key="1">
    <citation type="submission" date="2020-05" db="EMBL/GenBank/DDBJ databases">
        <authorList>
            <person name="Chiriac C."/>
            <person name="Salcher M."/>
            <person name="Ghai R."/>
            <person name="Kavagutti S V."/>
        </authorList>
    </citation>
    <scope>NUCLEOTIDE SEQUENCE</scope>
</reference>
<accession>A0A6J7BMM0</accession>
<dbReference type="InterPro" id="IPR011059">
    <property type="entry name" value="Metal-dep_hydrolase_composite"/>
</dbReference>
<dbReference type="SUPFAM" id="SSF51556">
    <property type="entry name" value="Metallo-dependent hydrolases"/>
    <property type="match status" value="1"/>
</dbReference>
<evidence type="ECO:0000259" key="1">
    <source>
        <dbReference type="Pfam" id="PF07969"/>
    </source>
</evidence>
<evidence type="ECO:0000313" key="5">
    <source>
        <dbReference type="EMBL" id="CAB4846201.1"/>
    </source>
</evidence>
<organism evidence="5">
    <name type="scientific">freshwater metagenome</name>
    <dbReference type="NCBI Taxonomy" id="449393"/>
    <lineage>
        <taxon>unclassified sequences</taxon>
        <taxon>metagenomes</taxon>
        <taxon>ecological metagenomes</taxon>
    </lineage>
</organism>
<evidence type="ECO:0000313" key="3">
    <source>
        <dbReference type="EMBL" id="CAB4738488.1"/>
    </source>
</evidence>
<sequence>MVNDVLTVRDAEVDGVRVDVTLADGVVRRIVIAGSERPVSDAVLEAHGGALLPGLHDHHVHLLAMAAAIDSVPVGPGDVQDAAGFGAALRSAAAGAASDEWIRAVGYHESVAGELDRYALDAVAPGTPLRVQHRSGALWVLNSAALAAVGADPGHDGRFLRADEWLRGRMPSRRLDLAAVGRRLASCGITGVTDLTPTSDESEVALLAAAVASGELQIGVTITGSADLPAAASPELRRGPVKVVVGDHALPSLDDLLARFRAARSLGRAVAVHCVTREALVLALVAWHEVGSAPGDRIEHGAVVPPEVFADIAALGLTVVTQPSFVRERGDQYLTDVDVADRPHLWRCRSLAEAGIGVAFGSDAPYGSIDPWSVLRTAVDRRTLAGGVLGAGESLAAGDALTRMLGAADAPTVPRSIVVGVRADLCLLDRPLAEMLAAPDVGAVAATLVGGAEVYRR</sequence>
<dbReference type="EMBL" id="CAEZYF010000022">
    <property type="protein sequence ID" value="CAB4738488.1"/>
    <property type="molecule type" value="Genomic_DNA"/>
</dbReference>
<evidence type="ECO:0000313" key="7">
    <source>
        <dbReference type="EMBL" id="CAB5022040.1"/>
    </source>
</evidence>
<dbReference type="SUPFAM" id="SSF51338">
    <property type="entry name" value="Composite domain of metallo-dependent hydrolases"/>
    <property type="match status" value="1"/>
</dbReference>
<evidence type="ECO:0000313" key="4">
    <source>
        <dbReference type="EMBL" id="CAB4836171.1"/>
    </source>
</evidence>
<dbReference type="EMBL" id="CAFBOL010000181">
    <property type="protein sequence ID" value="CAB5022040.1"/>
    <property type="molecule type" value="Genomic_DNA"/>
</dbReference>
<dbReference type="Gene3D" id="3.10.310.70">
    <property type="match status" value="1"/>
</dbReference>
<evidence type="ECO:0000313" key="6">
    <source>
        <dbReference type="EMBL" id="CAB4948991.1"/>
    </source>
</evidence>
<dbReference type="Pfam" id="PF07969">
    <property type="entry name" value="Amidohydro_3"/>
    <property type="match status" value="1"/>
</dbReference>
<dbReference type="GO" id="GO:0016810">
    <property type="term" value="F:hydrolase activity, acting on carbon-nitrogen (but not peptide) bonds"/>
    <property type="evidence" value="ECO:0007669"/>
    <property type="project" value="InterPro"/>
</dbReference>
<dbReference type="AlphaFoldDB" id="A0A6J7BMM0"/>
<dbReference type="PANTHER" id="PTHR22642:SF2">
    <property type="entry name" value="PROTEIN LONG AFTER FAR-RED 3"/>
    <property type="match status" value="1"/>
</dbReference>
<name>A0A6J7BMM0_9ZZZZ</name>
<protein>
    <submittedName>
        <fullName evidence="5">Unannotated protein</fullName>
    </submittedName>
</protein>
<dbReference type="EMBL" id="CAFAAV010000382">
    <property type="protein sequence ID" value="CAB4836171.1"/>
    <property type="molecule type" value="Genomic_DNA"/>
</dbReference>
<evidence type="ECO:0000313" key="2">
    <source>
        <dbReference type="EMBL" id="CAB4365107.1"/>
    </source>
</evidence>
<dbReference type="EMBL" id="CAFBIY010000004">
    <property type="protein sequence ID" value="CAB4846201.1"/>
    <property type="molecule type" value="Genomic_DNA"/>
</dbReference>
<dbReference type="Gene3D" id="2.30.40.10">
    <property type="entry name" value="Urease, subunit C, domain 1"/>
    <property type="match status" value="1"/>
</dbReference>
<dbReference type="InterPro" id="IPR013108">
    <property type="entry name" value="Amidohydro_3"/>
</dbReference>
<dbReference type="PANTHER" id="PTHR22642">
    <property type="entry name" value="IMIDAZOLONEPROPIONASE"/>
    <property type="match status" value="1"/>
</dbReference>
<gene>
    <name evidence="3" type="ORF">UFOPK2656_02721</name>
    <name evidence="4" type="ORF">UFOPK3099_03058</name>
    <name evidence="5" type="ORF">UFOPK3267_00137</name>
    <name evidence="6" type="ORF">UFOPK3651_02715</name>
    <name evidence="7" type="ORF">UFOPK3931_03420</name>
    <name evidence="2" type="ORF">UFOPK4189_02863</name>
</gene>
<dbReference type="InterPro" id="IPR032466">
    <property type="entry name" value="Metal_Hydrolase"/>
</dbReference>